<dbReference type="EMBL" id="HBGH01017251">
    <property type="protein sequence ID" value="CAD9237461.1"/>
    <property type="molecule type" value="Transcribed_RNA"/>
</dbReference>
<gene>
    <name evidence="6" type="ORF">CCAE0312_LOCUS9560</name>
</gene>
<dbReference type="InterPro" id="IPR003689">
    <property type="entry name" value="ZIP"/>
</dbReference>
<evidence type="ECO:0000313" key="6">
    <source>
        <dbReference type="EMBL" id="CAD9237461.1"/>
    </source>
</evidence>
<comment type="subcellular location">
    <subcellularLocation>
        <location evidence="1">Membrane</location>
        <topology evidence="1">Multi-pass membrane protein</topology>
    </subcellularLocation>
</comment>
<feature type="transmembrane region" description="Helical" evidence="5">
    <location>
        <begin position="160"/>
        <end position="180"/>
    </location>
</feature>
<proteinExistence type="predicted"/>
<dbReference type="GO" id="GO:0005385">
    <property type="term" value="F:zinc ion transmembrane transporter activity"/>
    <property type="evidence" value="ECO:0007669"/>
    <property type="project" value="TreeGrafter"/>
</dbReference>
<dbReference type="GO" id="GO:0005886">
    <property type="term" value="C:plasma membrane"/>
    <property type="evidence" value="ECO:0007669"/>
    <property type="project" value="TreeGrafter"/>
</dbReference>
<dbReference type="AlphaFoldDB" id="A0A7S1XH24"/>
<dbReference type="PANTHER" id="PTHR11040">
    <property type="entry name" value="ZINC/IRON TRANSPORTER"/>
    <property type="match status" value="1"/>
</dbReference>
<reference evidence="6" key="1">
    <citation type="submission" date="2021-01" db="EMBL/GenBank/DDBJ databases">
        <authorList>
            <person name="Corre E."/>
            <person name="Pelletier E."/>
            <person name="Niang G."/>
            <person name="Scheremetjew M."/>
            <person name="Finn R."/>
            <person name="Kale V."/>
            <person name="Holt S."/>
            <person name="Cochrane G."/>
            <person name="Meng A."/>
            <person name="Brown T."/>
            <person name="Cohen L."/>
        </authorList>
    </citation>
    <scope>NUCLEOTIDE SEQUENCE</scope>
    <source>
        <strain evidence="6">SAG 36.94</strain>
    </source>
</reference>
<accession>A0A7S1XH24</accession>
<evidence type="ECO:0000256" key="3">
    <source>
        <dbReference type="ARBA" id="ARBA00022989"/>
    </source>
</evidence>
<evidence type="ECO:0000256" key="1">
    <source>
        <dbReference type="ARBA" id="ARBA00004141"/>
    </source>
</evidence>
<keyword evidence="3 5" id="KW-1133">Transmembrane helix</keyword>
<dbReference type="PANTHER" id="PTHR11040:SF140">
    <property type="entry name" value="ZRT (ZRT), IRT- (IRT-) LIKE PROTEIN TRANSPORTER"/>
    <property type="match status" value="1"/>
</dbReference>
<organism evidence="6">
    <name type="scientific">Compsopogon caeruleus</name>
    <dbReference type="NCBI Taxonomy" id="31354"/>
    <lineage>
        <taxon>Eukaryota</taxon>
        <taxon>Rhodophyta</taxon>
        <taxon>Compsopogonophyceae</taxon>
        <taxon>Compsopogonales</taxon>
        <taxon>Compsopogonaceae</taxon>
        <taxon>Compsopogon</taxon>
    </lineage>
</organism>
<evidence type="ECO:0008006" key="7">
    <source>
        <dbReference type="Google" id="ProtNLM"/>
    </source>
</evidence>
<evidence type="ECO:0000256" key="5">
    <source>
        <dbReference type="SAM" id="Phobius"/>
    </source>
</evidence>
<evidence type="ECO:0000256" key="4">
    <source>
        <dbReference type="ARBA" id="ARBA00023136"/>
    </source>
</evidence>
<feature type="transmembrane region" description="Helical" evidence="5">
    <location>
        <begin position="192"/>
        <end position="212"/>
    </location>
</feature>
<feature type="transmembrane region" description="Helical" evidence="5">
    <location>
        <begin position="33"/>
        <end position="57"/>
    </location>
</feature>
<keyword evidence="4 5" id="KW-0472">Membrane</keyword>
<feature type="transmembrane region" description="Helical" evidence="5">
    <location>
        <begin position="133"/>
        <end position="154"/>
    </location>
</feature>
<dbReference type="Pfam" id="PF02535">
    <property type="entry name" value="Zip"/>
    <property type="match status" value="1"/>
</dbReference>
<feature type="transmembrane region" description="Helical" evidence="5">
    <location>
        <begin position="224"/>
        <end position="242"/>
    </location>
</feature>
<feature type="transmembrane region" description="Helical" evidence="5">
    <location>
        <begin position="254"/>
        <end position="274"/>
    </location>
</feature>
<keyword evidence="2 5" id="KW-0812">Transmembrane</keyword>
<name>A0A7S1XH24_9RHOD</name>
<sequence length="284" mass="29764">MDALSGGVLLGVAVVHLLPEALELMNSYEEERWHGFPVTLTVFLVGILLTVGVESVFVSHVMNAWVKGKSASGELTAGSSVHRAEISDGGGPDEEEAGVAKEISRASTSSSMDSETCFHGHTEVSGVSPVADLTVMFLGLSIHSVFAGLALGLGSWEQSLFLFIAIAAHKSFDAFAIGIQTMKTELKPWKKITVVIAYSLITPVPAIIGLSLNGGVGDIAQGVLQALGAGTLVALATVGYLGGITRSRWKTPDFLTYLAGVTIIVSVFIILHLTGVHGKAESHR</sequence>
<protein>
    <recommendedName>
        <fullName evidence="7">Zinc/iron permease</fullName>
    </recommendedName>
</protein>
<evidence type="ECO:0000256" key="2">
    <source>
        <dbReference type="ARBA" id="ARBA00022692"/>
    </source>
</evidence>